<evidence type="ECO:0000256" key="7">
    <source>
        <dbReference type="ARBA" id="ARBA00023136"/>
    </source>
</evidence>
<keyword evidence="5 8" id="KW-0812">Transmembrane</keyword>
<protein>
    <submittedName>
        <fullName evidence="9">Ribose transport system permease protein</fullName>
    </submittedName>
</protein>
<dbReference type="CDD" id="cd06579">
    <property type="entry name" value="TM_PBP1_transp_AraH_like"/>
    <property type="match status" value="1"/>
</dbReference>
<evidence type="ECO:0000256" key="4">
    <source>
        <dbReference type="ARBA" id="ARBA00022519"/>
    </source>
</evidence>
<keyword evidence="6 8" id="KW-1133">Transmembrane helix</keyword>
<evidence type="ECO:0000256" key="5">
    <source>
        <dbReference type="ARBA" id="ARBA00022692"/>
    </source>
</evidence>
<evidence type="ECO:0000256" key="8">
    <source>
        <dbReference type="SAM" id="Phobius"/>
    </source>
</evidence>
<name>A0A840BQL0_9HYPH</name>
<feature type="transmembrane region" description="Helical" evidence="8">
    <location>
        <begin position="324"/>
        <end position="343"/>
    </location>
</feature>
<dbReference type="GO" id="GO:0005886">
    <property type="term" value="C:plasma membrane"/>
    <property type="evidence" value="ECO:0007669"/>
    <property type="project" value="UniProtKB-SubCell"/>
</dbReference>
<evidence type="ECO:0000256" key="3">
    <source>
        <dbReference type="ARBA" id="ARBA00022475"/>
    </source>
</evidence>
<feature type="transmembrane region" description="Helical" evidence="8">
    <location>
        <begin position="282"/>
        <end position="312"/>
    </location>
</feature>
<evidence type="ECO:0000256" key="6">
    <source>
        <dbReference type="ARBA" id="ARBA00022989"/>
    </source>
</evidence>
<evidence type="ECO:0000256" key="1">
    <source>
        <dbReference type="ARBA" id="ARBA00004651"/>
    </source>
</evidence>
<dbReference type="Proteomes" id="UP000577362">
    <property type="component" value="Unassembled WGS sequence"/>
</dbReference>
<feature type="transmembrane region" description="Helical" evidence="8">
    <location>
        <begin position="194"/>
        <end position="217"/>
    </location>
</feature>
<keyword evidence="2" id="KW-0813">Transport</keyword>
<feature type="transmembrane region" description="Helical" evidence="8">
    <location>
        <begin position="96"/>
        <end position="120"/>
    </location>
</feature>
<dbReference type="PANTHER" id="PTHR32196">
    <property type="entry name" value="ABC TRANSPORTER PERMEASE PROTEIN YPHD-RELATED-RELATED"/>
    <property type="match status" value="1"/>
</dbReference>
<proteinExistence type="predicted"/>
<keyword evidence="3" id="KW-1003">Cell membrane</keyword>
<evidence type="ECO:0000313" key="9">
    <source>
        <dbReference type="EMBL" id="MBB4015635.1"/>
    </source>
</evidence>
<dbReference type="GO" id="GO:0022857">
    <property type="term" value="F:transmembrane transporter activity"/>
    <property type="evidence" value="ECO:0007669"/>
    <property type="project" value="InterPro"/>
</dbReference>
<feature type="transmembrane region" description="Helical" evidence="8">
    <location>
        <begin position="71"/>
        <end position="90"/>
    </location>
</feature>
<sequence length="352" mass="35174">MMASETSSAPAGALKTGDFANVGRAAWWQRGFFASQTAYVAAALIAIVIVMALMSPAFLSAGNVANVAKNFSFIGIVTLGMTLVIVTGGIDLSVGSVMALSAIACAMAMQALASTGLAGVPFATMTLAIAAGLGVAVLVGLANGLLVARVGLSPFVTTLGMLSIARGLAYAVTEGRGQTPAGPDLDAFYAFTDGTILGVPMAVIYLLGLAAILGVVLHHTAFGRHVFALGGNEKAAALTGISVERVKVSVYVLCSLSAGFAGILMTGWLGSAPANLATGYELTIIAAAVIGGANLAGGIGGPAGAVIGALLIEVIRNGLVLAGINAYWQIVLVGMIIILAVLVDRLRSGRAA</sequence>
<keyword evidence="7 8" id="KW-0472">Membrane</keyword>
<dbReference type="InterPro" id="IPR001851">
    <property type="entry name" value="ABC_transp_permease"/>
</dbReference>
<feature type="transmembrane region" description="Helical" evidence="8">
    <location>
        <begin position="248"/>
        <end position="270"/>
    </location>
</feature>
<gene>
    <name evidence="9" type="ORF">GGR16_000641</name>
</gene>
<evidence type="ECO:0000256" key="2">
    <source>
        <dbReference type="ARBA" id="ARBA00022448"/>
    </source>
</evidence>
<organism evidence="9 10">
    <name type="scientific">Chelatococcus caeni</name>
    <dbReference type="NCBI Taxonomy" id="1348468"/>
    <lineage>
        <taxon>Bacteria</taxon>
        <taxon>Pseudomonadati</taxon>
        <taxon>Pseudomonadota</taxon>
        <taxon>Alphaproteobacteria</taxon>
        <taxon>Hyphomicrobiales</taxon>
        <taxon>Chelatococcaceae</taxon>
        <taxon>Chelatococcus</taxon>
    </lineage>
</organism>
<feature type="transmembrane region" description="Helical" evidence="8">
    <location>
        <begin position="38"/>
        <end position="59"/>
    </location>
</feature>
<accession>A0A840BQL0</accession>
<dbReference type="PANTHER" id="PTHR32196:SF21">
    <property type="entry name" value="ABC TRANSPORTER PERMEASE PROTEIN YPHD-RELATED"/>
    <property type="match status" value="1"/>
</dbReference>
<reference evidence="9 10" key="1">
    <citation type="submission" date="2020-08" db="EMBL/GenBank/DDBJ databases">
        <title>Genomic Encyclopedia of Type Strains, Phase IV (KMG-IV): sequencing the most valuable type-strain genomes for metagenomic binning, comparative biology and taxonomic classification.</title>
        <authorList>
            <person name="Goeker M."/>
        </authorList>
    </citation>
    <scope>NUCLEOTIDE SEQUENCE [LARGE SCALE GENOMIC DNA]</scope>
    <source>
        <strain evidence="9 10">DSM 103737</strain>
    </source>
</reference>
<dbReference type="EMBL" id="JACIEN010000001">
    <property type="protein sequence ID" value="MBB4015635.1"/>
    <property type="molecule type" value="Genomic_DNA"/>
</dbReference>
<dbReference type="Pfam" id="PF02653">
    <property type="entry name" value="BPD_transp_2"/>
    <property type="match status" value="1"/>
</dbReference>
<keyword evidence="10" id="KW-1185">Reference proteome</keyword>
<dbReference type="AlphaFoldDB" id="A0A840BQL0"/>
<keyword evidence="4" id="KW-0997">Cell inner membrane</keyword>
<feature type="transmembrane region" description="Helical" evidence="8">
    <location>
        <begin position="127"/>
        <end position="146"/>
    </location>
</feature>
<comment type="subcellular location">
    <subcellularLocation>
        <location evidence="1">Cell membrane</location>
        <topology evidence="1">Multi-pass membrane protein</topology>
    </subcellularLocation>
</comment>
<evidence type="ECO:0000313" key="10">
    <source>
        <dbReference type="Proteomes" id="UP000577362"/>
    </source>
</evidence>
<comment type="caution">
    <text evidence="9">The sequence shown here is derived from an EMBL/GenBank/DDBJ whole genome shotgun (WGS) entry which is preliminary data.</text>
</comment>